<comment type="caution">
    <text evidence="2">The sequence shown here is derived from an EMBL/GenBank/DDBJ whole genome shotgun (WGS) entry which is preliminary data.</text>
</comment>
<gene>
    <name evidence="2" type="ORF">H6G81_17300</name>
</gene>
<dbReference type="PANTHER" id="PTHR43792:SF13">
    <property type="entry name" value="ACETYLTRANSFERASE"/>
    <property type="match status" value="1"/>
</dbReference>
<dbReference type="PANTHER" id="PTHR43792">
    <property type="entry name" value="GNAT FAMILY, PUTATIVE (AFU_ORTHOLOGUE AFUA_3G00765)-RELATED-RELATED"/>
    <property type="match status" value="1"/>
</dbReference>
<sequence length="186" mass="20808">MTNFIVLTKNLQLIASTLEILQAEISDKSKFSELLNASVPSSWPPGFNDDETMLFFLNKLQADPEESGWWNWYFVLKDVVTNASILIGNGGFKGKPTSDGIVEIGYSVLLEFQNLGYGTEAIKALISWAFAHPEVRQVIAETLPELKASQRVLEKCHFTYVGQGSEEGIIRYELSRNRQMNLGTAN</sequence>
<dbReference type="CDD" id="cd04301">
    <property type="entry name" value="NAT_SF"/>
    <property type="match status" value="1"/>
</dbReference>
<dbReference type="Proteomes" id="UP000660380">
    <property type="component" value="Unassembled WGS sequence"/>
</dbReference>
<dbReference type="InterPro" id="IPR051531">
    <property type="entry name" value="N-acetyltransferase"/>
</dbReference>
<keyword evidence="3" id="KW-1185">Reference proteome</keyword>
<dbReference type="EMBL" id="JACJTA010000036">
    <property type="protein sequence ID" value="MBD2606237.1"/>
    <property type="molecule type" value="Genomic_DNA"/>
</dbReference>
<accession>A0ABR8GS65</accession>
<protein>
    <submittedName>
        <fullName evidence="2">GNAT family N-acetyltransferase</fullName>
    </submittedName>
</protein>
<dbReference type="InterPro" id="IPR016181">
    <property type="entry name" value="Acyl_CoA_acyltransferase"/>
</dbReference>
<reference evidence="2 3" key="1">
    <citation type="journal article" date="2020" name="ISME J.">
        <title>Comparative genomics reveals insights into cyanobacterial evolution and habitat adaptation.</title>
        <authorList>
            <person name="Chen M.Y."/>
            <person name="Teng W.K."/>
            <person name="Zhao L."/>
            <person name="Hu C.X."/>
            <person name="Zhou Y.K."/>
            <person name="Han B.P."/>
            <person name="Song L.R."/>
            <person name="Shu W.S."/>
        </authorList>
    </citation>
    <scope>NUCLEOTIDE SEQUENCE [LARGE SCALE GENOMIC DNA]</scope>
    <source>
        <strain evidence="2 3">FACHB-248</strain>
    </source>
</reference>
<proteinExistence type="predicted"/>
<dbReference type="Pfam" id="PF13302">
    <property type="entry name" value="Acetyltransf_3"/>
    <property type="match status" value="1"/>
</dbReference>
<dbReference type="InterPro" id="IPR000182">
    <property type="entry name" value="GNAT_dom"/>
</dbReference>
<organism evidence="2 3">
    <name type="scientific">Scytonema hofmannii FACHB-248</name>
    <dbReference type="NCBI Taxonomy" id="1842502"/>
    <lineage>
        <taxon>Bacteria</taxon>
        <taxon>Bacillati</taxon>
        <taxon>Cyanobacteriota</taxon>
        <taxon>Cyanophyceae</taxon>
        <taxon>Nostocales</taxon>
        <taxon>Scytonemataceae</taxon>
        <taxon>Scytonema</taxon>
    </lineage>
</organism>
<evidence type="ECO:0000313" key="3">
    <source>
        <dbReference type="Proteomes" id="UP000660380"/>
    </source>
</evidence>
<evidence type="ECO:0000259" key="1">
    <source>
        <dbReference type="PROSITE" id="PS51186"/>
    </source>
</evidence>
<dbReference type="PROSITE" id="PS51186">
    <property type="entry name" value="GNAT"/>
    <property type="match status" value="1"/>
</dbReference>
<feature type="domain" description="N-acetyltransferase" evidence="1">
    <location>
        <begin position="18"/>
        <end position="179"/>
    </location>
</feature>
<dbReference type="RefSeq" id="WP_029637848.1">
    <property type="nucleotide sequence ID" value="NZ_JACJTA010000036.1"/>
</dbReference>
<dbReference type="SUPFAM" id="SSF55729">
    <property type="entry name" value="Acyl-CoA N-acyltransferases (Nat)"/>
    <property type="match status" value="1"/>
</dbReference>
<dbReference type="Gene3D" id="3.40.630.30">
    <property type="match status" value="1"/>
</dbReference>
<evidence type="ECO:0000313" key="2">
    <source>
        <dbReference type="EMBL" id="MBD2606237.1"/>
    </source>
</evidence>
<name>A0ABR8GS65_9CYAN</name>